<accession>A0A1E5LC04</accession>
<dbReference type="RefSeq" id="WP_069718365.1">
    <property type="nucleotide sequence ID" value="NZ_MJEH01000055.1"/>
</dbReference>
<dbReference type="Proteomes" id="UP000095209">
    <property type="component" value="Unassembled WGS sequence"/>
</dbReference>
<gene>
    <name evidence="13" type="ORF">BFG57_04450</name>
</gene>
<dbReference type="InterPro" id="IPR050922">
    <property type="entry name" value="LytR/CpsA/Psr_CW_biosynth"/>
</dbReference>
<dbReference type="GO" id="GO:0005886">
    <property type="term" value="C:plasma membrane"/>
    <property type="evidence" value="ECO:0007669"/>
    <property type="project" value="UniProtKB-SubCell"/>
</dbReference>
<reference evidence="13 14" key="1">
    <citation type="submission" date="2016-08" db="EMBL/GenBank/DDBJ databases">
        <title>Genome of Bacillus solimangrovi GH2-4.</title>
        <authorList>
            <person name="Lim S."/>
            <person name="Kim B.-C."/>
        </authorList>
    </citation>
    <scope>NUCLEOTIDE SEQUENCE [LARGE SCALE GENOMIC DNA]</scope>
    <source>
        <strain evidence="13 14">GH2-4</strain>
    </source>
</reference>
<feature type="domain" description="Cell envelope-related transcriptional attenuator" evidence="12">
    <location>
        <begin position="88"/>
        <end position="236"/>
    </location>
</feature>
<evidence type="ECO:0000256" key="10">
    <source>
        <dbReference type="ARBA" id="ARBA00037178"/>
    </source>
</evidence>
<dbReference type="EMBL" id="MJEH01000055">
    <property type="protein sequence ID" value="OEH91628.1"/>
    <property type="molecule type" value="Genomic_DNA"/>
</dbReference>
<keyword evidence="3" id="KW-1003">Cell membrane</keyword>
<keyword evidence="8" id="KW-0472">Membrane</keyword>
<dbReference type="PANTHER" id="PTHR33392">
    <property type="entry name" value="POLYISOPRENYL-TEICHOIC ACID--PEPTIDOGLYCAN TEICHOIC ACID TRANSFERASE TAGU"/>
    <property type="match status" value="1"/>
</dbReference>
<proteinExistence type="inferred from homology"/>
<dbReference type="GO" id="GO:0071555">
    <property type="term" value="P:cell wall organization"/>
    <property type="evidence" value="ECO:0007669"/>
    <property type="project" value="UniProtKB-KW"/>
</dbReference>
<evidence type="ECO:0000313" key="13">
    <source>
        <dbReference type="EMBL" id="OEH91628.1"/>
    </source>
</evidence>
<keyword evidence="7" id="KW-0805">Transcription regulation</keyword>
<dbReference type="InterPro" id="IPR004474">
    <property type="entry name" value="LytR_CpsA_psr"/>
</dbReference>
<dbReference type="STRING" id="1305675.BFG57_04450"/>
<keyword evidence="14" id="KW-1185">Reference proteome</keyword>
<evidence type="ECO:0000256" key="9">
    <source>
        <dbReference type="ARBA" id="ARBA00023163"/>
    </source>
</evidence>
<evidence type="ECO:0000256" key="5">
    <source>
        <dbReference type="ARBA" id="ARBA00022968"/>
    </source>
</evidence>
<dbReference type="PANTHER" id="PTHR33392:SF8">
    <property type="entry name" value="REGULATORY PROTEIN MSRR"/>
    <property type="match status" value="1"/>
</dbReference>
<keyword evidence="4" id="KW-0812">Transmembrane</keyword>
<dbReference type="OrthoDB" id="9782542at2"/>
<evidence type="ECO:0000256" key="3">
    <source>
        <dbReference type="ARBA" id="ARBA00022475"/>
    </source>
</evidence>
<comment type="function">
    <text evidence="10">Involved in SarA attenuation. Affects resistance to oxacillin and teicoplanin, as well as the synthesis of virulence factors.</text>
</comment>
<evidence type="ECO:0000256" key="4">
    <source>
        <dbReference type="ARBA" id="ARBA00022692"/>
    </source>
</evidence>
<comment type="subcellular location">
    <subcellularLocation>
        <location evidence="1">Cell membrane</location>
        <topology evidence="1">Single-pass type II membrane protein</topology>
    </subcellularLocation>
</comment>
<dbReference type="Gene3D" id="3.40.630.190">
    <property type="entry name" value="LCP protein"/>
    <property type="match status" value="1"/>
</dbReference>
<evidence type="ECO:0000256" key="1">
    <source>
        <dbReference type="ARBA" id="ARBA00004401"/>
    </source>
</evidence>
<comment type="caution">
    <text evidence="13">The sequence shown here is derived from an EMBL/GenBank/DDBJ whole genome shotgun (WGS) entry which is preliminary data.</text>
</comment>
<name>A0A1E5LC04_9BACI</name>
<comment type="similarity">
    <text evidence="2">Belongs to the LytR/CpsA/Psr (LCP) family.</text>
</comment>
<keyword evidence="9" id="KW-0804">Transcription</keyword>
<evidence type="ECO:0000256" key="6">
    <source>
        <dbReference type="ARBA" id="ARBA00022989"/>
    </source>
</evidence>
<sequence>MASTRIVRRKKRKNKKKFRLLLFFILFFGTAIGYSAYEFNVGARGNDDDINSEVPEVEEPEFKGSENEFGKTNILLLGTDTTSAKGGRTDTIMIAQYDPENGTAKLASIMRDSYVSIPGYGYNKMNTAYVFGGAELVRQTIKENFNIDVQYYALVNFDGFTEIVDELAPKGIDIDVEKSMNYVDRAGGLYIDLQEGQQKLDGEQLLHYARFRHDSESDFGRVRRQQQVIEAVKDELISVKGVLKLPRMLGMIQPYLKTDISEVEMLGLGKDFLLNTPDNIETLRIPIDGTYSNSYYEHAGSVLALDESENRQALDEFFNSDNTQTAINDAEDEPNS</sequence>
<evidence type="ECO:0000256" key="8">
    <source>
        <dbReference type="ARBA" id="ARBA00023136"/>
    </source>
</evidence>
<evidence type="ECO:0000256" key="2">
    <source>
        <dbReference type="ARBA" id="ARBA00006068"/>
    </source>
</evidence>
<evidence type="ECO:0000256" key="11">
    <source>
        <dbReference type="ARBA" id="ARBA00040752"/>
    </source>
</evidence>
<organism evidence="13 14">
    <name type="scientific">Bacillus solimangrovi</name>
    <dbReference type="NCBI Taxonomy" id="1305675"/>
    <lineage>
        <taxon>Bacteria</taxon>
        <taxon>Bacillati</taxon>
        <taxon>Bacillota</taxon>
        <taxon>Bacilli</taxon>
        <taxon>Bacillales</taxon>
        <taxon>Bacillaceae</taxon>
        <taxon>Bacillus</taxon>
    </lineage>
</organism>
<keyword evidence="6" id="KW-1133">Transmembrane helix</keyword>
<keyword evidence="5" id="KW-0735">Signal-anchor</keyword>
<dbReference type="AlphaFoldDB" id="A0A1E5LC04"/>
<dbReference type="Pfam" id="PF03816">
    <property type="entry name" value="LytR_cpsA_psr"/>
    <property type="match status" value="1"/>
</dbReference>
<evidence type="ECO:0000259" key="12">
    <source>
        <dbReference type="Pfam" id="PF03816"/>
    </source>
</evidence>
<evidence type="ECO:0000313" key="14">
    <source>
        <dbReference type="Proteomes" id="UP000095209"/>
    </source>
</evidence>
<dbReference type="NCBIfam" id="TIGR00350">
    <property type="entry name" value="lytR_cpsA_psr"/>
    <property type="match status" value="1"/>
</dbReference>
<protein>
    <recommendedName>
        <fullName evidence="11">Regulatory protein MsrR</fullName>
    </recommendedName>
</protein>
<evidence type="ECO:0000256" key="7">
    <source>
        <dbReference type="ARBA" id="ARBA00023015"/>
    </source>
</evidence>